<dbReference type="Proteomes" id="UP000650424">
    <property type="component" value="Unassembled WGS sequence"/>
</dbReference>
<feature type="transmembrane region" description="Helical" evidence="8">
    <location>
        <begin position="264"/>
        <end position="283"/>
    </location>
</feature>
<comment type="similarity">
    <text evidence="2">Belongs to the autoinducer-2 exporter (AI-2E) (TC 2.A.86) family.</text>
</comment>
<protein>
    <submittedName>
        <fullName evidence="9">AI-2E family transporter</fullName>
    </submittedName>
</protein>
<keyword evidence="3" id="KW-0813">Transport</keyword>
<dbReference type="InterPro" id="IPR002549">
    <property type="entry name" value="AI-2E-like"/>
</dbReference>
<dbReference type="EMBL" id="JACOGF010000003">
    <property type="protein sequence ID" value="MBC3917097.1"/>
    <property type="molecule type" value="Genomic_DNA"/>
</dbReference>
<evidence type="ECO:0000256" key="5">
    <source>
        <dbReference type="ARBA" id="ARBA00022692"/>
    </source>
</evidence>
<comment type="subcellular location">
    <subcellularLocation>
        <location evidence="1">Cell membrane</location>
        <topology evidence="1">Multi-pass membrane protein</topology>
    </subcellularLocation>
</comment>
<feature type="transmembrane region" description="Helical" evidence="8">
    <location>
        <begin position="230"/>
        <end position="258"/>
    </location>
</feature>
<feature type="transmembrane region" description="Helical" evidence="8">
    <location>
        <begin position="34"/>
        <end position="52"/>
    </location>
</feature>
<keyword evidence="7 8" id="KW-0472">Membrane</keyword>
<accession>A0ABR6ZMJ8</accession>
<proteinExistence type="inferred from homology"/>
<sequence length="621" mass="67067">MPSLSSLPRLTPGSIVTVTCVLALLHFGREVLEPVALALILSLIIAPLINGMRRIGMGRLTATFGALLIAGIGVAGIGTILTYQLVAVTTELPQYRSAIHSKLEAVREMTEKPFARLEAELKAVAPANPAPAPKSNAEKKLVAGQIQPVPVEIRKPQLTTTETITRLVSMISGPVGETGLVLVLLVFILLDHESLRDRLIRLTGKGDVSRTIKALGDATEGVSRFFFSQFLVNAGFGIVVGLVLWAAGVPHAVLFGALSGVLRFVPYLGALVAGGAITLFVAAIDPGWTLALLCLAMFGAIELIAANVIEPKVYGHSSGLSPLAVMVSALFWSAMWGPVGLLLSTPLTLCMVVAGRHVSALEPVTILFADAPNVDEAHRFFHRVLAADVDAIVRDAKTFLRKFSFAKYCDHILLPGLALGANDFENGNIEKEQQNNIRATIAILAETVSQVLGGTMKKQKQRKVSMLDANVGAHLRQMRQKRLGRWQGPLDVPQRSIVLCAGFASERDDLLSELFVMALREVAVDARSISFGDNRETPGEDTANLVSTIFITYPLASMMDNWIPVVQELRTNLPHAIIVTIRLFSEENQADQSVIKKHVDMVLRSFEEGLAFVAPNRANRS</sequence>
<evidence type="ECO:0000256" key="4">
    <source>
        <dbReference type="ARBA" id="ARBA00022475"/>
    </source>
</evidence>
<dbReference type="RefSeq" id="WP_186946360.1">
    <property type="nucleotide sequence ID" value="NZ_JACOGF010000003.1"/>
</dbReference>
<feature type="transmembrane region" description="Helical" evidence="8">
    <location>
        <begin position="7"/>
        <end position="28"/>
    </location>
</feature>
<evidence type="ECO:0000256" key="1">
    <source>
        <dbReference type="ARBA" id="ARBA00004651"/>
    </source>
</evidence>
<keyword evidence="5 8" id="KW-0812">Transmembrane</keyword>
<evidence type="ECO:0000256" key="7">
    <source>
        <dbReference type="ARBA" id="ARBA00023136"/>
    </source>
</evidence>
<dbReference type="PANTHER" id="PTHR21716:SF53">
    <property type="entry name" value="PERMEASE PERM-RELATED"/>
    <property type="match status" value="1"/>
</dbReference>
<reference evidence="9 10" key="1">
    <citation type="submission" date="2020-08" db="EMBL/GenBank/DDBJ databases">
        <title>Novel species isolated from subtropical streams in China.</title>
        <authorList>
            <person name="Lu H."/>
        </authorList>
    </citation>
    <scope>NUCLEOTIDE SEQUENCE [LARGE SCALE GENOMIC DNA]</scope>
    <source>
        <strain evidence="9 10">CY18W</strain>
    </source>
</reference>
<evidence type="ECO:0000313" key="9">
    <source>
        <dbReference type="EMBL" id="MBC3917097.1"/>
    </source>
</evidence>
<evidence type="ECO:0000313" key="10">
    <source>
        <dbReference type="Proteomes" id="UP000650424"/>
    </source>
</evidence>
<keyword evidence="4" id="KW-1003">Cell membrane</keyword>
<evidence type="ECO:0000256" key="8">
    <source>
        <dbReference type="SAM" id="Phobius"/>
    </source>
</evidence>
<feature type="transmembrane region" description="Helical" evidence="8">
    <location>
        <begin position="290"/>
        <end position="309"/>
    </location>
</feature>
<keyword evidence="10" id="KW-1185">Reference proteome</keyword>
<feature type="transmembrane region" description="Helical" evidence="8">
    <location>
        <begin position="167"/>
        <end position="190"/>
    </location>
</feature>
<evidence type="ECO:0000256" key="3">
    <source>
        <dbReference type="ARBA" id="ARBA00022448"/>
    </source>
</evidence>
<name>A0ABR6ZMJ8_9BURK</name>
<organism evidence="9 10">
    <name type="scientific">Undibacterium hunanense</name>
    <dbReference type="NCBI Taxonomy" id="2762292"/>
    <lineage>
        <taxon>Bacteria</taxon>
        <taxon>Pseudomonadati</taxon>
        <taxon>Pseudomonadota</taxon>
        <taxon>Betaproteobacteria</taxon>
        <taxon>Burkholderiales</taxon>
        <taxon>Oxalobacteraceae</taxon>
        <taxon>Undibacterium</taxon>
    </lineage>
</organism>
<dbReference type="PANTHER" id="PTHR21716">
    <property type="entry name" value="TRANSMEMBRANE PROTEIN"/>
    <property type="match status" value="1"/>
</dbReference>
<evidence type="ECO:0000256" key="2">
    <source>
        <dbReference type="ARBA" id="ARBA00009773"/>
    </source>
</evidence>
<comment type="caution">
    <text evidence="9">The sequence shown here is derived from an EMBL/GenBank/DDBJ whole genome shotgun (WGS) entry which is preliminary data.</text>
</comment>
<keyword evidence="6 8" id="KW-1133">Transmembrane helix</keyword>
<dbReference type="Pfam" id="PF01594">
    <property type="entry name" value="AI-2E_transport"/>
    <property type="match status" value="1"/>
</dbReference>
<evidence type="ECO:0000256" key="6">
    <source>
        <dbReference type="ARBA" id="ARBA00022989"/>
    </source>
</evidence>
<gene>
    <name evidence="9" type="ORF">H8L32_06390</name>
</gene>
<feature type="transmembrane region" description="Helical" evidence="8">
    <location>
        <begin position="64"/>
        <end position="86"/>
    </location>
</feature>